<dbReference type="AlphaFoldDB" id="A0A652L7P1"/>
<evidence type="ECO:0000313" key="1">
    <source>
        <dbReference type="EMBL" id="TXS32112.1"/>
    </source>
</evidence>
<organism evidence="1">
    <name type="scientific">Streptomyces sp. gb1(2016)</name>
    <dbReference type="NCBI Taxonomy" id="1828321"/>
    <lineage>
        <taxon>Bacteria</taxon>
        <taxon>Bacillati</taxon>
        <taxon>Actinomycetota</taxon>
        <taxon>Actinomycetes</taxon>
        <taxon>Kitasatosporales</taxon>
        <taxon>Streptomycetaceae</taxon>
        <taxon>Streptomyces</taxon>
    </lineage>
</organism>
<reference evidence="1" key="1">
    <citation type="submission" date="2018-10" db="EMBL/GenBank/DDBJ databases">
        <authorList>
            <person name="Hariharan J."/>
            <person name="Choudoir M.J."/>
            <person name="Diebold P."/>
            <person name="Panke-Buisse K."/>
            <person name="Campbell A.N."/>
            <person name="Buckley D.H."/>
        </authorList>
    </citation>
    <scope>NUCLEOTIDE SEQUENCE</scope>
    <source>
        <strain evidence="1">Gb1</strain>
    </source>
</reference>
<gene>
    <name evidence="1" type="ORF">EAO74_07680</name>
</gene>
<comment type="caution">
    <text evidence="1">The sequence shown here is derived from an EMBL/GenBank/DDBJ whole genome shotgun (WGS) entry which is preliminary data.</text>
</comment>
<dbReference type="EMBL" id="RDBM01000024">
    <property type="protein sequence ID" value="TXS32112.1"/>
    <property type="molecule type" value="Genomic_DNA"/>
</dbReference>
<protein>
    <submittedName>
        <fullName evidence="1">Uncharacterized protein</fullName>
    </submittedName>
</protein>
<proteinExistence type="predicted"/>
<accession>A0A652L7P1</accession>
<name>A0A652L7P1_9ACTN</name>
<sequence>MNSTREQTQEHQESGDVVVAVTGCPKEDARTVFDVLRRSFVSDRPAGDTPEDASDTRPTVWTATVDVSETKTGPGPSRLSVPVMVEAQGGYWAVDRLRKHLADAFTVRLVGTAAGDQEQEIRLRLESHRPA</sequence>
<dbReference type="RefSeq" id="WP_099172198.1">
    <property type="nucleotide sequence ID" value="NZ_RDBM01000024.1"/>
</dbReference>